<sequence>MRRRTTGLALLSLAAALTVAGCATGATGATASSSSADGLAPELDPNQKVDIVFESYNLTQAGPWTDTVTGLIADFEAEHPNISVKAQPPQGTSTAGSGTASSVQTQLLAGNPPDVAQLTFDTLDFAVNQLGAHSLDSLVGTDTVQEHLAGAHPYHPRAATLGDWEGQTYGMPYVFSTPVLFYNASVFQKAGLPADTDLSTWPKVADAAKKITASTGKPALTVSCAVKGGNWCMQGLFRSAGGNVLSDDRDSVEFASDDSLAAVQMLRDLYDQGVLANQDSAGQMESFMKGDTAIQLQSSAIQGMLLGASKAAGWELKAAAMPAFDGREAVPTNSGSALFVFAQDPAKQRAAWELITFMTSDHAYTEISSKIGYLPLRTSLTTDPAALKSWADGNPLLAPNLKQLDRLEPWQSYPGNSYVQIDDILATAVEESVFYGKDPATTMAAAQKRAQDLIG</sequence>
<dbReference type="CDD" id="cd14748">
    <property type="entry name" value="PBP2_UgpB"/>
    <property type="match status" value="1"/>
</dbReference>
<dbReference type="PROSITE" id="PS51257">
    <property type="entry name" value="PROKAR_LIPOPROTEIN"/>
    <property type="match status" value="1"/>
</dbReference>
<keyword evidence="1" id="KW-0732">Signal</keyword>
<name>A0ABW9FH11_9NOCA</name>
<dbReference type="PANTHER" id="PTHR43649:SF12">
    <property type="entry name" value="DIACETYLCHITOBIOSE BINDING PROTEIN DASA"/>
    <property type="match status" value="1"/>
</dbReference>
<accession>A0ABW9FH11</accession>
<feature type="chain" id="PRO_5045970851" evidence="1">
    <location>
        <begin position="26"/>
        <end position="455"/>
    </location>
</feature>
<comment type="caution">
    <text evidence="2">The sequence shown here is derived from an EMBL/GenBank/DDBJ whole genome shotgun (WGS) entry which is preliminary data.</text>
</comment>
<evidence type="ECO:0000313" key="3">
    <source>
        <dbReference type="Proteomes" id="UP001629745"/>
    </source>
</evidence>
<evidence type="ECO:0000256" key="1">
    <source>
        <dbReference type="SAM" id="SignalP"/>
    </source>
</evidence>
<dbReference type="InterPro" id="IPR050490">
    <property type="entry name" value="Bact_solute-bd_prot1"/>
</dbReference>
<dbReference type="Gene3D" id="3.40.190.10">
    <property type="entry name" value="Periplasmic binding protein-like II"/>
    <property type="match status" value="1"/>
</dbReference>
<dbReference type="RefSeq" id="WP_420165345.1">
    <property type="nucleotide sequence ID" value="NZ_JBDLNV010000005.1"/>
</dbReference>
<organism evidence="2 3">
    <name type="scientific">Rhodococcus parequi</name>
    <dbReference type="NCBI Taxonomy" id="3137122"/>
    <lineage>
        <taxon>Bacteria</taxon>
        <taxon>Bacillati</taxon>
        <taxon>Actinomycetota</taxon>
        <taxon>Actinomycetes</taxon>
        <taxon>Mycobacteriales</taxon>
        <taxon>Nocardiaceae</taxon>
        <taxon>Rhodococcus</taxon>
    </lineage>
</organism>
<keyword evidence="3" id="KW-1185">Reference proteome</keyword>
<gene>
    <name evidence="2" type="ORF">ABEU20_003441</name>
</gene>
<dbReference type="PANTHER" id="PTHR43649">
    <property type="entry name" value="ARABINOSE-BINDING PROTEIN-RELATED"/>
    <property type="match status" value="1"/>
</dbReference>
<evidence type="ECO:0000313" key="2">
    <source>
        <dbReference type="EMBL" id="MFM1724846.1"/>
    </source>
</evidence>
<dbReference type="Proteomes" id="UP001629745">
    <property type="component" value="Unassembled WGS sequence"/>
</dbReference>
<dbReference type="SUPFAM" id="SSF53850">
    <property type="entry name" value="Periplasmic binding protein-like II"/>
    <property type="match status" value="1"/>
</dbReference>
<dbReference type="InterPro" id="IPR006059">
    <property type="entry name" value="SBP"/>
</dbReference>
<protein>
    <submittedName>
        <fullName evidence="2">ABC transporter substrate-binding protein</fullName>
    </submittedName>
</protein>
<dbReference type="Pfam" id="PF13416">
    <property type="entry name" value="SBP_bac_8"/>
    <property type="match status" value="1"/>
</dbReference>
<feature type="signal peptide" evidence="1">
    <location>
        <begin position="1"/>
        <end position="25"/>
    </location>
</feature>
<proteinExistence type="predicted"/>
<reference evidence="2 3" key="1">
    <citation type="submission" date="2023-11" db="EMBL/GenBank/DDBJ databases">
        <authorList>
            <person name="Val-Calvo J."/>
            <person name="Scortti M."/>
            <person name="Vazquez-Boland J."/>
        </authorList>
    </citation>
    <scope>NUCLEOTIDE SEQUENCE [LARGE SCALE GENOMIC DNA]</scope>
    <source>
        <strain evidence="2 3">PAM 2766</strain>
    </source>
</reference>
<dbReference type="EMBL" id="JBDLNV010000005">
    <property type="protein sequence ID" value="MFM1724846.1"/>
    <property type="molecule type" value="Genomic_DNA"/>
</dbReference>